<evidence type="ECO:0000313" key="5">
    <source>
        <dbReference type="Proteomes" id="UP000827724"/>
    </source>
</evidence>
<dbReference type="InterPro" id="IPR056884">
    <property type="entry name" value="NPHP3-like_N"/>
</dbReference>
<dbReference type="Pfam" id="PF24809">
    <property type="entry name" value="DUF7708"/>
    <property type="match status" value="1"/>
</dbReference>
<dbReference type="InterPro" id="IPR027417">
    <property type="entry name" value="P-loop_NTPase"/>
</dbReference>
<dbReference type="Pfam" id="PF24883">
    <property type="entry name" value="NPHP3_N"/>
    <property type="match status" value="1"/>
</dbReference>
<gene>
    <name evidence="4" type="ORF">Trco_000692</name>
</gene>
<evidence type="ECO:0000259" key="3">
    <source>
        <dbReference type="Pfam" id="PF24883"/>
    </source>
</evidence>
<dbReference type="InterPro" id="IPR056125">
    <property type="entry name" value="DUF7708"/>
</dbReference>
<proteinExistence type="predicted"/>
<dbReference type="PANTHER" id="PTHR10039:SF14">
    <property type="entry name" value="NACHT DOMAIN-CONTAINING PROTEIN"/>
    <property type="match status" value="1"/>
</dbReference>
<accession>A0A9P8U029</accession>
<dbReference type="Proteomes" id="UP000827724">
    <property type="component" value="Unassembled WGS sequence"/>
</dbReference>
<evidence type="ECO:0000259" key="2">
    <source>
        <dbReference type="Pfam" id="PF24809"/>
    </source>
</evidence>
<dbReference type="SUPFAM" id="SSF52540">
    <property type="entry name" value="P-loop containing nucleoside triphosphate hydrolases"/>
    <property type="match status" value="1"/>
</dbReference>
<dbReference type="Gene3D" id="3.40.50.300">
    <property type="entry name" value="P-loop containing nucleotide triphosphate hydrolases"/>
    <property type="match status" value="1"/>
</dbReference>
<feature type="domain" description="DUF7708" evidence="2">
    <location>
        <begin position="70"/>
        <end position="199"/>
    </location>
</feature>
<protein>
    <recommendedName>
        <fullName evidence="6">NACHT domain-containing protein</fullName>
    </recommendedName>
</protein>
<organism evidence="4 5">
    <name type="scientific">Trichoderma cornu-damae</name>
    <dbReference type="NCBI Taxonomy" id="654480"/>
    <lineage>
        <taxon>Eukaryota</taxon>
        <taxon>Fungi</taxon>
        <taxon>Dikarya</taxon>
        <taxon>Ascomycota</taxon>
        <taxon>Pezizomycotina</taxon>
        <taxon>Sordariomycetes</taxon>
        <taxon>Hypocreomycetidae</taxon>
        <taxon>Hypocreales</taxon>
        <taxon>Hypocreaceae</taxon>
        <taxon>Trichoderma</taxon>
    </lineage>
</organism>
<dbReference type="PANTHER" id="PTHR10039">
    <property type="entry name" value="AMELOGENIN"/>
    <property type="match status" value="1"/>
</dbReference>
<name>A0A9P8U029_9HYPO</name>
<evidence type="ECO:0000256" key="1">
    <source>
        <dbReference type="ARBA" id="ARBA00022737"/>
    </source>
</evidence>
<dbReference type="OrthoDB" id="7464126at2759"/>
<feature type="domain" description="Nephrocystin 3-like N-terminal" evidence="3">
    <location>
        <begin position="257"/>
        <end position="417"/>
    </location>
</feature>
<sequence length="762" mass="86201">MASLATGSAPTQASASQLITEAVGRFKQAASAQDQIEIQNTQVDDVIKALRVIQEGLQKKRQNRNLVKLYRFVQGLQKYTEAIEVLSNGLSPYLPWIWIASDHMVAFDKLIEAYDKIAETLPRLDQLSNAFKDNSTLLAKLALYYADVLEFHRRAYKFVRRRSWKFFFATTWANFDVRFDSILASLAHHSDLIVQEAHVFDIVEAKKWREKMDKQTAAMESEKLYRQRTSVIAWLGLDRPMQDDEGERLLRDCVPDSCDWILKNKTVESWLRPDNKDAVVWLHGKPGAGKSVICANLLESLQQQCFTTLSYFCKYRENISALAILKTFVLSLVNESPDLTAIAFANYVEKYAKISSKLLRTMLVGSPEKPGLLQGVPVCRIVVDGLDECELPEQKVIINALIQLISPGSCKLLICSRDVPEIRRALQRNSRRLATISLSNESALVNNTIHAFAKSKIEELMDDKPMLRDDSDMSDELIQIIVDKSDGMFLWAKLVLDLARDVDNLLELHDTLTTTPQELSKLYDQILGLLCKGQPEKRIERIMRTLAWITLAKRPLKPHEILHGVTVTPETPIVNKWNKLDDVVIDRCKPLIEELPNGSIALIHFTLQEYFSAKFEQSISSWHNSIAFSCATTINAGLLLVDPRYSEKDRLLHVVNGLLCLLPYSVDFWFDHLLDYATTNVDLIAEDSPLGKEVAGFYSSHHRIVRETGKQLPPAIRSQSPTADARVSKISHLPINALCLSLITFRKECGANLPGTGEEIRT</sequence>
<comment type="caution">
    <text evidence="4">The sequence shown here is derived from an EMBL/GenBank/DDBJ whole genome shotgun (WGS) entry which is preliminary data.</text>
</comment>
<evidence type="ECO:0008006" key="6">
    <source>
        <dbReference type="Google" id="ProtNLM"/>
    </source>
</evidence>
<dbReference type="EMBL" id="JAIWOZ010000001">
    <property type="protein sequence ID" value="KAH6610672.1"/>
    <property type="molecule type" value="Genomic_DNA"/>
</dbReference>
<dbReference type="AlphaFoldDB" id="A0A9P8U029"/>
<keyword evidence="5" id="KW-1185">Reference proteome</keyword>
<keyword evidence="1" id="KW-0677">Repeat</keyword>
<reference evidence="4" key="1">
    <citation type="submission" date="2021-08" db="EMBL/GenBank/DDBJ databases">
        <title>Chromosome-Level Trichoderma cornu-damae using Hi-C Data.</title>
        <authorList>
            <person name="Kim C.S."/>
        </authorList>
    </citation>
    <scope>NUCLEOTIDE SEQUENCE</scope>
    <source>
        <strain evidence="4">KA19-0412C</strain>
    </source>
</reference>
<evidence type="ECO:0000313" key="4">
    <source>
        <dbReference type="EMBL" id="KAH6610672.1"/>
    </source>
</evidence>